<comment type="catalytic activity">
    <reaction evidence="5 6">
        <text>D-erythrose 4-phosphate + phosphoenolpyruvate + H2O = 7-phospho-2-dehydro-3-deoxy-D-arabino-heptonate + phosphate</text>
        <dbReference type="Rhea" id="RHEA:14717"/>
        <dbReference type="ChEBI" id="CHEBI:15377"/>
        <dbReference type="ChEBI" id="CHEBI:16897"/>
        <dbReference type="ChEBI" id="CHEBI:43474"/>
        <dbReference type="ChEBI" id="CHEBI:58394"/>
        <dbReference type="ChEBI" id="CHEBI:58702"/>
        <dbReference type="EC" id="2.5.1.54"/>
    </reaction>
</comment>
<comment type="caution">
    <text evidence="9">The sequence shown here is derived from an EMBL/GenBank/DDBJ whole genome shotgun (WGS) entry which is preliminary data.</text>
</comment>
<dbReference type="Gene3D" id="3.20.20.70">
    <property type="entry name" value="Aldolase class I"/>
    <property type="match status" value="1"/>
</dbReference>
<dbReference type="AlphaFoldDB" id="A0AAN6V2P1"/>
<evidence type="ECO:0000256" key="4">
    <source>
        <dbReference type="ARBA" id="ARBA00023141"/>
    </source>
</evidence>
<dbReference type="InterPro" id="IPR013785">
    <property type="entry name" value="Aldolase_TIM"/>
</dbReference>
<evidence type="ECO:0000313" key="10">
    <source>
        <dbReference type="Proteomes" id="UP001302676"/>
    </source>
</evidence>
<dbReference type="GO" id="GO:0005737">
    <property type="term" value="C:cytoplasm"/>
    <property type="evidence" value="ECO:0007669"/>
    <property type="project" value="TreeGrafter"/>
</dbReference>
<keyword evidence="7" id="KW-0175">Coiled coil</keyword>
<dbReference type="GeneID" id="87817354"/>
<evidence type="ECO:0000256" key="6">
    <source>
        <dbReference type="PIRNR" id="PIRNR001361"/>
    </source>
</evidence>
<protein>
    <recommendedName>
        <fullName evidence="6">Phospho-2-dehydro-3-deoxyheptonate aldolase</fullName>
        <ecNumber evidence="6">2.5.1.54</ecNumber>
    </recommendedName>
</protein>
<dbReference type="InterPro" id="IPR006218">
    <property type="entry name" value="DAHP1/KDSA"/>
</dbReference>
<comment type="similarity">
    <text evidence="1 6">Belongs to the class-I DAHP synthase family.</text>
</comment>
<keyword evidence="2 6" id="KW-0028">Amino-acid biosynthesis</keyword>
<reference evidence="9" key="1">
    <citation type="journal article" date="2023" name="Mol. Phylogenet. Evol.">
        <title>Genome-scale phylogeny and comparative genomics of the fungal order Sordariales.</title>
        <authorList>
            <person name="Hensen N."/>
            <person name="Bonometti L."/>
            <person name="Westerberg I."/>
            <person name="Brannstrom I.O."/>
            <person name="Guillou S."/>
            <person name="Cros-Aarteil S."/>
            <person name="Calhoun S."/>
            <person name="Haridas S."/>
            <person name="Kuo A."/>
            <person name="Mondo S."/>
            <person name="Pangilinan J."/>
            <person name="Riley R."/>
            <person name="LaButti K."/>
            <person name="Andreopoulos B."/>
            <person name="Lipzen A."/>
            <person name="Chen C."/>
            <person name="Yan M."/>
            <person name="Daum C."/>
            <person name="Ng V."/>
            <person name="Clum A."/>
            <person name="Steindorff A."/>
            <person name="Ohm R.A."/>
            <person name="Martin F."/>
            <person name="Silar P."/>
            <person name="Natvig D.O."/>
            <person name="Lalanne C."/>
            <person name="Gautier V."/>
            <person name="Ament-Velasquez S.L."/>
            <person name="Kruys A."/>
            <person name="Hutchinson M.I."/>
            <person name="Powell A.J."/>
            <person name="Barry K."/>
            <person name="Miller A.N."/>
            <person name="Grigoriev I.V."/>
            <person name="Debuchy R."/>
            <person name="Gladieux P."/>
            <person name="Hiltunen Thoren M."/>
            <person name="Johannesson H."/>
        </authorList>
    </citation>
    <scope>NUCLEOTIDE SEQUENCE</scope>
    <source>
        <strain evidence="9">CBS 141.50</strain>
    </source>
</reference>
<dbReference type="GO" id="GO:0009073">
    <property type="term" value="P:aromatic amino acid family biosynthetic process"/>
    <property type="evidence" value="ECO:0007669"/>
    <property type="project" value="UniProtKB-KW"/>
</dbReference>
<evidence type="ECO:0000256" key="1">
    <source>
        <dbReference type="ARBA" id="ARBA00007985"/>
    </source>
</evidence>
<dbReference type="NCBIfam" id="NF009395">
    <property type="entry name" value="PRK12755.1"/>
    <property type="match status" value="1"/>
</dbReference>
<dbReference type="GO" id="GO:0008652">
    <property type="term" value="P:amino acid biosynthetic process"/>
    <property type="evidence" value="ECO:0007669"/>
    <property type="project" value="UniProtKB-KW"/>
</dbReference>
<proteinExistence type="inferred from homology"/>
<evidence type="ECO:0000256" key="2">
    <source>
        <dbReference type="ARBA" id="ARBA00022605"/>
    </source>
</evidence>
<keyword evidence="4 6" id="KW-0057">Aromatic amino acid biosynthesis</keyword>
<evidence type="ECO:0000256" key="7">
    <source>
        <dbReference type="SAM" id="Coils"/>
    </source>
</evidence>
<dbReference type="PANTHER" id="PTHR21225">
    <property type="entry name" value="PHOSPHO-2-DEHYDRO-3-DEOXYHEPTONATE ALDOLASE DAHP SYNTHETASE"/>
    <property type="match status" value="1"/>
</dbReference>
<dbReference type="RefSeq" id="XP_062637069.1">
    <property type="nucleotide sequence ID" value="XM_062780741.1"/>
</dbReference>
<accession>A0AAN6V2P1</accession>
<evidence type="ECO:0000313" key="9">
    <source>
        <dbReference type="EMBL" id="KAK4143698.1"/>
    </source>
</evidence>
<evidence type="ECO:0000256" key="5">
    <source>
        <dbReference type="ARBA" id="ARBA00047508"/>
    </source>
</evidence>
<dbReference type="NCBIfam" id="TIGR00034">
    <property type="entry name" value="aroFGH"/>
    <property type="match status" value="1"/>
</dbReference>
<keyword evidence="3 6" id="KW-0808">Transferase</keyword>
<dbReference type="Pfam" id="PF00793">
    <property type="entry name" value="DAHP_synth_1"/>
    <property type="match status" value="1"/>
</dbReference>
<dbReference type="PIRSF" id="PIRSF001361">
    <property type="entry name" value="DAHP_synthase"/>
    <property type="match status" value="1"/>
</dbReference>
<keyword evidence="10" id="KW-1185">Reference proteome</keyword>
<evidence type="ECO:0000256" key="3">
    <source>
        <dbReference type="ARBA" id="ARBA00022679"/>
    </source>
</evidence>
<name>A0AAN6V2P1_9PEZI</name>
<dbReference type="Proteomes" id="UP001302676">
    <property type="component" value="Unassembled WGS sequence"/>
</dbReference>
<dbReference type="InterPro" id="IPR006219">
    <property type="entry name" value="DAHP_synth_1"/>
</dbReference>
<dbReference type="GO" id="GO:0003849">
    <property type="term" value="F:3-deoxy-7-phosphoheptulonate synthase activity"/>
    <property type="evidence" value="ECO:0007669"/>
    <property type="project" value="UniProtKB-EC"/>
</dbReference>
<dbReference type="EMBL" id="MU853584">
    <property type="protein sequence ID" value="KAK4143698.1"/>
    <property type="molecule type" value="Genomic_DNA"/>
</dbReference>
<sequence>MAVTSSTRLAPATAKAAQVLTPEAARHVEQHRRDIQHALSADGLGERLLVVIGPCSIHDTATAMDYATRLATAAEKHADELLVAMRVYIEKPRTTVGWKGLVHDPDLTQSQDSDLQKGLQVSRDIMLRVAELGLPVVTEMLSPLVIPFLDDVLSLGVIGARTTESQTHRELASDVPFPVGFKNGTDGSLGVAIDAIKASERQHTLLSVAEDGGLVQRVSQGNPDTFVVLRGGKAGPNYSPEHVKQAEEAMAKAGRPVRLVVDCSHGNSSKDYRNQGKVAASVAQQFADGAPIAGLMIESNIRPGRQDIPACGLSGLEYGVSVTDGCVGWEETETILEQLANSVKTRRAGAEVTVQEVEVEEEELEVEARNTVVEVVQARDTRRSSFHQLIEKIRPAITTMEIPLYAVE</sequence>
<evidence type="ECO:0000259" key="8">
    <source>
        <dbReference type="Pfam" id="PF00793"/>
    </source>
</evidence>
<dbReference type="SUPFAM" id="SSF51569">
    <property type="entry name" value="Aldolase"/>
    <property type="match status" value="1"/>
</dbReference>
<feature type="domain" description="DAHP synthetase I/KDSA" evidence="8">
    <location>
        <begin position="42"/>
        <end position="336"/>
    </location>
</feature>
<reference evidence="9" key="2">
    <citation type="submission" date="2023-05" db="EMBL/GenBank/DDBJ databases">
        <authorList>
            <consortium name="Lawrence Berkeley National Laboratory"/>
            <person name="Steindorff A."/>
            <person name="Hensen N."/>
            <person name="Bonometti L."/>
            <person name="Westerberg I."/>
            <person name="Brannstrom I.O."/>
            <person name="Guillou S."/>
            <person name="Cros-Aarteil S."/>
            <person name="Calhoun S."/>
            <person name="Haridas S."/>
            <person name="Kuo A."/>
            <person name="Mondo S."/>
            <person name="Pangilinan J."/>
            <person name="Riley R."/>
            <person name="Labutti K."/>
            <person name="Andreopoulos B."/>
            <person name="Lipzen A."/>
            <person name="Chen C."/>
            <person name="Yanf M."/>
            <person name="Daum C."/>
            <person name="Ng V."/>
            <person name="Clum A."/>
            <person name="Ohm R."/>
            <person name="Martin F."/>
            <person name="Silar P."/>
            <person name="Natvig D."/>
            <person name="Lalanne C."/>
            <person name="Gautier V."/>
            <person name="Ament-Velasquez S.L."/>
            <person name="Kruys A."/>
            <person name="Hutchinson M.I."/>
            <person name="Powell A.J."/>
            <person name="Barry K."/>
            <person name="Miller A.N."/>
            <person name="Grigoriev I.V."/>
            <person name="Debuchy R."/>
            <person name="Gladieux P."/>
            <person name="Thoren M.H."/>
            <person name="Johannesson H."/>
        </authorList>
    </citation>
    <scope>NUCLEOTIDE SEQUENCE</scope>
    <source>
        <strain evidence="9">CBS 141.50</strain>
    </source>
</reference>
<dbReference type="PANTHER" id="PTHR21225:SF10">
    <property type="entry name" value="PHOSPHO-2-DEHYDRO-3-DEOXYHEPTONATE ALDOLASE, TYR-SENSITIVE"/>
    <property type="match status" value="1"/>
</dbReference>
<feature type="coiled-coil region" evidence="7">
    <location>
        <begin position="347"/>
        <end position="374"/>
    </location>
</feature>
<dbReference type="EC" id="2.5.1.54" evidence="6"/>
<gene>
    <name evidence="9" type="ORF">C8A04DRAFT_28691</name>
</gene>
<organism evidence="9 10">
    <name type="scientific">Dichotomopilus funicola</name>
    <dbReference type="NCBI Taxonomy" id="1934379"/>
    <lineage>
        <taxon>Eukaryota</taxon>
        <taxon>Fungi</taxon>
        <taxon>Dikarya</taxon>
        <taxon>Ascomycota</taxon>
        <taxon>Pezizomycotina</taxon>
        <taxon>Sordariomycetes</taxon>
        <taxon>Sordariomycetidae</taxon>
        <taxon>Sordariales</taxon>
        <taxon>Chaetomiaceae</taxon>
        <taxon>Dichotomopilus</taxon>
    </lineage>
</organism>